<sequence length="189" mass="19764">MLRIFVLLSILLVVTLVTAQPQFSTPLYGPQMIMTSSGPVPIGVHLGLLVLSRHPNGANLLSPYSRPGFPQGMQGQGAQPGQLGQFGAGFGGQQPHMGGFGQPMGGFGASYQLPGGMYGQFGPYGGQMQGMQGQGFGHGFQGGYPSGQLGSSNMQPHSPSYGQYGQSGGLHAPYNSYPNNRANYRPDCP</sequence>
<protein>
    <submittedName>
        <fullName evidence="4">Uncharacterized protein</fullName>
    </submittedName>
</protein>
<evidence type="ECO:0000256" key="2">
    <source>
        <dbReference type="SAM" id="SignalP"/>
    </source>
</evidence>
<evidence type="ECO:0000313" key="4">
    <source>
        <dbReference type="WBParaSite" id="jg26405"/>
    </source>
</evidence>
<reference evidence="4" key="1">
    <citation type="submission" date="2022-11" db="UniProtKB">
        <authorList>
            <consortium name="WormBaseParasite"/>
        </authorList>
    </citation>
    <scope>IDENTIFICATION</scope>
</reference>
<feature type="compositionally biased region" description="Polar residues" evidence="1">
    <location>
        <begin position="149"/>
        <end position="158"/>
    </location>
</feature>
<accession>A0A915E2Z4</accession>
<evidence type="ECO:0000256" key="1">
    <source>
        <dbReference type="SAM" id="MobiDB-lite"/>
    </source>
</evidence>
<feature type="signal peptide" evidence="2">
    <location>
        <begin position="1"/>
        <end position="19"/>
    </location>
</feature>
<proteinExistence type="predicted"/>
<name>A0A915E2Z4_9BILA</name>
<keyword evidence="3" id="KW-1185">Reference proteome</keyword>
<feature type="chain" id="PRO_5037874620" evidence="2">
    <location>
        <begin position="20"/>
        <end position="189"/>
    </location>
</feature>
<evidence type="ECO:0000313" key="3">
    <source>
        <dbReference type="Proteomes" id="UP000887574"/>
    </source>
</evidence>
<feature type="region of interest" description="Disordered" evidence="1">
    <location>
        <begin position="144"/>
        <end position="189"/>
    </location>
</feature>
<organism evidence="3 4">
    <name type="scientific">Ditylenchus dipsaci</name>
    <dbReference type="NCBI Taxonomy" id="166011"/>
    <lineage>
        <taxon>Eukaryota</taxon>
        <taxon>Metazoa</taxon>
        <taxon>Ecdysozoa</taxon>
        <taxon>Nematoda</taxon>
        <taxon>Chromadorea</taxon>
        <taxon>Rhabditida</taxon>
        <taxon>Tylenchina</taxon>
        <taxon>Tylenchomorpha</taxon>
        <taxon>Sphaerularioidea</taxon>
        <taxon>Anguinidae</taxon>
        <taxon>Anguininae</taxon>
        <taxon>Ditylenchus</taxon>
    </lineage>
</organism>
<dbReference type="Proteomes" id="UP000887574">
    <property type="component" value="Unplaced"/>
</dbReference>
<dbReference type="WBParaSite" id="jg26405">
    <property type="protein sequence ID" value="jg26405"/>
    <property type="gene ID" value="jg26405"/>
</dbReference>
<dbReference type="AlphaFoldDB" id="A0A915E2Z4"/>
<keyword evidence="2" id="KW-0732">Signal</keyword>